<dbReference type="GO" id="GO:0015627">
    <property type="term" value="C:type II protein secretion system complex"/>
    <property type="evidence" value="ECO:0007669"/>
    <property type="project" value="InterPro"/>
</dbReference>
<dbReference type="AlphaFoldDB" id="A4A414"/>
<reference evidence="4 5" key="2">
    <citation type="journal article" date="2009" name="PLoS ONE">
        <title>The photosynthetic apparatus and its regulation in the aerobic gammaproteobacterium Congregibacter litoralis gen. nov., sp. nov.</title>
        <authorList>
            <person name="Spring S."/>
            <person name="Lunsdorf H."/>
            <person name="Fuchs B.M."/>
            <person name="Tindall B.J."/>
        </authorList>
    </citation>
    <scope>NUCLEOTIDE SEQUENCE [LARGE SCALE GENOMIC DNA]</scope>
    <source>
        <strain evidence="4">KT71</strain>
    </source>
</reference>
<evidence type="ECO:0000256" key="1">
    <source>
        <dbReference type="SAM" id="MobiDB-lite"/>
    </source>
</evidence>
<keyword evidence="2" id="KW-0812">Transmembrane</keyword>
<feature type="region of interest" description="Disordered" evidence="1">
    <location>
        <begin position="177"/>
        <end position="200"/>
    </location>
</feature>
<dbReference type="InterPro" id="IPR032389">
    <property type="entry name" value="GspB_C"/>
</dbReference>
<comment type="caution">
    <text evidence="4">The sequence shown here is derived from an EMBL/GenBank/DDBJ whole genome shotgun (WGS) entry which is preliminary data.</text>
</comment>
<evidence type="ECO:0000313" key="4">
    <source>
        <dbReference type="EMBL" id="EAQ99437.2"/>
    </source>
</evidence>
<feature type="domain" description="Type II secretion system protein GspB C-terminal" evidence="3">
    <location>
        <begin position="238"/>
        <end position="295"/>
    </location>
</feature>
<protein>
    <recommendedName>
        <fullName evidence="3">Type II secretion system protein GspB C-terminal domain-containing protein</fullName>
    </recommendedName>
</protein>
<dbReference type="Pfam" id="PF16537">
    <property type="entry name" value="T2SSB"/>
    <property type="match status" value="1"/>
</dbReference>
<proteinExistence type="predicted"/>
<organism evidence="4 5">
    <name type="scientific">Congregibacter litoralis KT71</name>
    <dbReference type="NCBI Taxonomy" id="314285"/>
    <lineage>
        <taxon>Bacteria</taxon>
        <taxon>Pseudomonadati</taxon>
        <taxon>Pseudomonadota</taxon>
        <taxon>Gammaproteobacteria</taxon>
        <taxon>Cellvibrionales</taxon>
        <taxon>Halieaceae</taxon>
        <taxon>Congregibacter</taxon>
    </lineage>
</organism>
<name>A4A414_9GAMM</name>
<dbReference type="STRING" id="314285.KT71_17246"/>
<dbReference type="RefSeq" id="WP_023659466.1">
    <property type="nucleotide sequence ID" value="NZ_CM002299.1"/>
</dbReference>
<accession>A4A414</accession>
<evidence type="ECO:0000256" key="2">
    <source>
        <dbReference type="SAM" id="Phobius"/>
    </source>
</evidence>
<feature type="transmembrane region" description="Helical" evidence="2">
    <location>
        <begin position="43"/>
        <end position="66"/>
    </location>
</feature>
<sequence>MSLILDALRRAEREKREENSPAPGILAQETSSEASPGRGWLELVPVAAVLAFALFAMLALGALFMFRAPATGTDAREPARMPALAARQAENPPANPVARERAMQRDTAVRDSRPRPSDAVSAAQASGRTASVSTPEQDAAIAALYAQPPHNVIDAPEASPSAPAVTDADIQIKTRAEIQTEDQMQTAERPGERESENESEIDVEQVLREIRAQAGNSALQAHPVALLEDLTKQFRDSVPTLMYSRHNYGSSGPSTVTINGTNLSPGQRTRGVEVREILSDSVILRFQGSDFRLRALNSWVNL</sequence>
<feature type="region of interest" description="Disordered" evidence="1">
    <location>
        <begin position="11"/>
        <end position="36"/>
    </location>
</feature>
<evidence type="ECO:0000259" key="3">
    <source>
        <dbReference type="Pfam" id="PF16537"/>
    </source>
</evidence>
<reference evidence="4 5" key="1">
    <citation type="journal article" date="2007" name="Proc. Natl. Acad. Sci. U.S.A.">
        <title>Characterization of a marine gammaproteobacterium capable of aerobic anoxygenic photosynthesis.</title>
        <authorList>
            <person name="Fuchs B.M."/>
            <person name="Spring S."/>
            <person name="Teeling H."/>
            <person name="Quast C."/>
            <person name="Wulf J."/>
            <person name="Schattenhofer M."/>
            <person name="Yan S."/>
            <person name="Ferriera S."/>
            <person name="Johnson J."/>
            <person name="Glockner F.O."/>
            <person name="Amann R."/>
        </authorList>
    </citation>
    <scope>NUCLEOTIDE SEQUENCE [LARGE SCALE GENOMIC DNA]</scope>
    <source>
        <strain evidence="4">KT71</strain>
    </source>
</reference>
<feature type="compositionally biased region" description="Polar residues" evidence="1">
    <location>
        <begin position="123"/>
        <end position="135"/>
    </location>
</feature>
<feature type="compositionally biased region" description="Basic and acidic residues" evidence="1">
    <location>
        <begin position="98"/>
        <end position="116"/>
    </location>
</feature>
<keyword evidence="2" id="KW-0472">Membrane</keyword>
<dbReference type="Proteomes" id="UP000019205">
    <property type="component" value="Chromosome"/>
</dbReference>
<feature type="region of interest" description="Disordered" evidence="1">
    <location>
        <begin position="86"/>
        <end position="135"/>
    </location>
</feature>
<keyword evidence="5" id="KW-1185">Reference proteome</keyword>
<gene>
    <name evidence="4" type="ORF">KT71_17246</name>
</gene>
<keyword evidence="2" id="KW-1133">Transmembrane helix</keyword>
<evidence type="ECO:0000313" key="5">
    <source>
        <dbReference type="Proteomes" id="UP000019205"/>
    </source>
</evidence>
<dbReference type="eggNOG" id="ENOG5033529">
    <property type="taxonomic scope" value="Bacteria"/>
</dbReference>
<dbReference type="EMBL" id="AAOA02000001">
    <property type="protein sequence ID" value="EAQ99437.2"/>
    <property type="molecule type" value="Genomic_DNA"/>
</dbReference>
<dbReference type="HOGENOM" id="CLU_908518_0_0_6"/>